<dbReference type="GO" id="GO:0008344">
    <property type="term" value="P:adult locomotory behavior"/>
    <property type="evidence" value="ECO:0007669"/>
    <property type="project" value="TreeGrafter"/>
</dbReference>
<dbReference type="PaxDb" id="121845-A0A3Q0JAZ7"/>
<feature type="compositionally biased region" description="Polar residues" evidence="1">
    <location>
        <begin position="238"/>
        <end position="249"/>
    </location>
</feature>
<dbReference type="Gene3D" id="3.30.710.10">
    <property type="entry name" value="Potassium Channel Kv1.1, Chain A"/>
    <property type="match status" value="1"/>
</dbReference>
<dbReference type="GO" id="GO:0050804">
    <property type="term" value="P:modulation of chemical synaptic transmission"/>
    <property type="evidence" value="ECO:0007669"/>
    <property type="project" value="TreeGrafter"/>
</dbReference>
<dbReference type="PANTHER" id="PTHR46306:SF1">
    <property type="entry name" value="BTB_POZ DOMAIN-CONTAINING PROTEIN 9"/>
    <property type="match status" value="1"/>
</dbReference>
<reference evidence="4" key="1">
    <citation type="submission" date="2025-08" db="UniProtKB">
        <authorList>
            <consortium name="RefSeq"/>
        </authorList>
    </citation>
    <scope>IDENTIFICATION</scope>
</reference>
<name>A0A3Q0JAZ7_DIACI</name>
<dbReference type="KEGG" id="dci:103515345"/>
<feature type="region of interest" description="Disordered" evidence="1">
    <location>
        <begin position="355"/>
        <end position="398"/>
    </location>
</feature>
<proteinExistence type="predicted"/>
<gene>
    <name evidence="4" type="primary">LOC103515345</name>
</gene>
<dbReference type="GeneID" id="103515345"/>
<accession>A0A3Q0JAZ7</accession>
<keyword evidence="3" id="KW-1185">Reference proteome</keyword>
<feature type="domain" description="BTB" evidence="2">
    <location>
        <begin position="31"/>
        <end position="99"/>
    </location>
</feature>
<protein>
    <submittedName>
        <fullName evidence="4">Uncharacterized protein LOC103515345</fullName>
    </submittedName>
</protein>
<dbReference type="PROSITE" id="PS50097">
    <property type="entry name" value="BTB"/>
    <property type="match status" value="1"/>
</dbReference>
<dbReference type="Pfam" id="PF07707">
    <property type="entry name" value="BACK"/>
    <property type="match status" value="1"/>
</dbReference>
<dbReference type="RefSeq" id="XP_026683880.1">
    <property type="nucleotide sequence ID" value="XM_026828079.1"/>
</dbReference>
<dbReference type="Gene3D" id="1.25.40.420">
    <property type="match status" value="1"/>
</dbReference>
<dbReference type="STRING" id="121845.A0A3Q0JAZ7"/>
<evidence type="ECO:0000259" key="2">
    <source>
        <dbReference type="PROSITE" id="PS50097"/>
    </source>
</evidence>
<dbReference type="Proteomes" id="UP000079169">
    <property type="component" value="Unplaced"/>
</dbReference>
<dbReference type="InterPro" id="IPR011333">
    <property type="entry name" value="SKP1/BTB/POZ_sf"/>
</dbReference>
<evidence type="ECO:0000313" key="3">
    <source>
        <dbReference type="Proteomes" id="UP000079169"/>
    </source>
</evidence>
<evidence type="ECO:0000256" key="1">
    <source>
        <dbReference type="SAM" id="MobiDB-lite"/>
    </source>
</evidence>
<dbReference type="InterPro" id="IPR000210">
    <property type="entry name" value="BTB/POZ_dom"/>
</dbReference>
<dbReference type="GO" id="GO:0048512">
    <property type="term" value="P:circadian behavior"/>
    <property type="evidence" value="ECO:0007669"/>
    <property type="project" value="TreeGrafter"/>
</dbReference>
<dbReference type="SUPFAM" id="SSF54695">
    <property type="entry name" value="POZ domain"/>
    <property type="match status" value="1"/>
</dbReference>
<dbReference type="AlphaFoldDB" id="A0A3Q0JAZ7"/>
<dbReference type="GO" id="GO:0005737">
    <property type="term" value="C:cytoplasm"/>
    <property type="evidence" value="ECO:0007669"/>
    <property type="project" value="TreeGrafter"/>
</dbReference>
<dbReference type="InterPro" id="IPR052407">
    <property type="entry name" value="BTB_POZ_domain_cont_9"/>
</dbReference>
<sequence length="543" mass="62640">MAMSQQKGKYKNNVKLAQKHLEEMLNNKKYSDTVFLVNGNQFYALSYLMAISSKAFDSLLNDHFENCGDKKIRINNVKFEDSFLIILKYIYGVEIDLDEIPPGVLCEVVCLAETYELTEFCSDLKVHLSGLKEFQVDAVVVLLNTASKLDVTQLYNRLTDFVFLNTEQLVKHRSFVDLQFHVLVDLIKSDLFFAPEIDILTAVLKWHFDMSKGRTKRQGTPEKEIVGKGVIEEENGDSDTQTEVSSFDNLDSADTFDSKSDGDDTNENLSKGTEDFIPEEQTEQSMKSCDDNIQGDQACSQMELISAFSENVLKELLSHIRIQRISALEYIKAMETELFKNYKDILMDDKHFTQNSEPRYQNHTPSSIESNVLTPSTRDVNPQSLTASSNDSSFQSVNRSTKSDDVYIVFTVPITPFCTSVSKEDVIFDNFKWRFESEYFKLEKVVSFHVHCTYDNEVEWECTVECQLHVISKYPDVPNKIFPGDKSYKSLQFSAKYPRRIIVGDLNIYSYLAWRNHHFGNEYKFEVHFKSIESKFARKKRDK</sequence>
<evidence type="ECO:0000313" key="4">
    <source>
        <dbReference type="RefSeq" id="XP_026683880.1"/>
    </source>
</evidence>
<organism evidence="3 4">
    <name type="scientific">Diaphorina citri</name>
    <name type="common">Asian citrus psyllid</name>
    <dbReference type="NCBI Taxonomy" id="121845"/>
    <lineage>
        <taxon>Eukaryota</taxon>
        <taxon>Metazoa</taxon>
        <taxon>Ecdysozoa</taxon>
        <taxon>Arthropoda</taxon>
        <taxon>Hexapoda</taxon>
        <taxon>Insecta</taxon>
        <taxon>Pterygota</taxon>
        <taxon>Neoptera</taxon>
        <taxon>Paraneoptera</taxon>
        <taxon>Hemiptera</taxon>
        <taxon>Sternorrhyncha</taxon>
        <taxon>Psylloidea</taxon>
        <taxon>Psyllidae</taxon>
        <taxon>Diaphorininae</taxon>
        <taxon>Diaphorina</taxon>
    </lineage>
</organism>
<dbReference type="InterPro" id="IPR011705">
    <property type="entry name" value="BACK"/>
</dbReference>
<dbReference type="Pfam" id="PF00651">
    <property type="entry name" value="BTB"/>
    <property type="match status" value="1"/>
</dbReference>
<feature type="region of interest" description="Disordered" evidence="1">
    <location>
        <begin position="213"/>
        <end position="286"/>
    </location>
</feature>
<dbReference type="SMART" id="SM00225">
    <property type="entry name" value="BTB"/>
    <property type="match status" value="1"/>
</dbReference>
<dbReference type="PANTHER" id="PTHR46306">
    <property type="entry name" value="BTB/POZ DOMAIN-CONTAINING PROTEIN 9"/>
    <property type="match status" value="1"/>
</dbReference>